<proteinExistence type="predicted"/>
<keyword evidence="3" id="KW-1185">Reference proteome</keyword>
<dbReference type="AlphaFoldDB" id="A0A0R2N010"/>
<accession>A0A0R2N010</accession>
<dbReference type="Proteomes" id="UP000050969">
    <property type="component" value="Unassembled WGS sequence"/>
</dbReference>
<dbReference type="PATRIC" id="fig|1293598.4.peg.2063"/>
<organism evidence="2 3">
    <name type="scientific">Lacticaseibacillus saniviri JCM 17471 = DSM 24301</name>
    <dbReference type="NCBI Taxonomy" id="1293598"/>
    <lineage>
        <taxon>Bacteria</taxon>
        <taxon>Bacillati</taxon>
        <taxon>Bacillota</taxon>
        <taxon>Bacilli</taxon>
        <taxon>Lactobacillales</taxon>
        <taxon>Lactobacillaceae</taxon>
        <taxon>Lacticaseibacillus</taxon>
    </lineage>
</organism>
<reference evidence="2 3" key="1">
    <citation type="journal article" date="2015" name="Genome Announc.">
        <title>Expanding the biotechnology potential of lactobacilli through comparative genomics of 213 strains and associated genera.</title>
        <authorList>
            <person name="Sun Z."/>
            <person name="Harris H.M."/>
            <person name="McCann A."/>
            <person name="Guo C."/>
            <person name="Argimon S."/>
            <person name="Zhang W."/>
            <person name="Yang X."/>
            <person name="Jeffery I.B."/>
            <person name="Cooney J.C."/>
            <person name="Kagawa T.F."/>
            <person name="Liu W."/>
            <person name="Song Y."/>
            <person name="Salvetti E."/>
            <person name="Wrobel A."/>
            <person name="Rasinkangas P."/>
            <person name="Parkhill J."/>
            <person name="Rea M.C."/>
            <person name="O'Sullivan O."/>
            <person name="Ritari J."/>
            <person name="Douillard F.P."/>
            <person name="Paul Ross R."/>
            <person name="Yang R."/>
            <person name="Briner A.E."/>
            <person name="Felis G.E."/>
            <person name="de Vos W.M."/>
            <person name="Barrangou R."/>
            <person name="Klaenhammer T.R."/>
            <person name="Caufield P.W."/>
            <person name="Cui Y."/>
            <person name="Zhang H."/>
            <person name="O'Toole P.W."/>
        </authorList>
    </citation>
    <scope>NUCLEOTIDE SEQUENCE [LARGE SCALE GENOMIC DNA]</scope>
    <source>
        <strain evidence="2 3">DSM 24301</strain>
    </source>
</reference>
<evidence type="ECO:0008006" key="4">
    <source>
        <dbReference type="Google" id="ProtNLM"/>
    </source>
</evidence>
<evidence type="ECO:0000313" key="3">
    <source>
        <dbReference type="Proteomes" id="UP000050969"/>
    </source>
</evidence>
<protein>
    <recommendedName>
        <fullName evidence="4">Alkaline shock response membrane anchor protein AmaP</fullName>
    </recommendedName>
</protein>
<keyword evidence="1" id="KW-0812">Transmembrane</keyword>
<dbReference type="EMBL" id="JQCE01000007">
    <property type="protein sequence ID" value="KRO17851.1"/>
    <property type="molecule type" value="Genomic_DNA"/>
</dbReference>
<evidence type="ECO:0000256" key="1">
    <source>
        <dbReference type="SAM" id="Phobius"/>
    </source>
</evidence>
<gene>
    <name evidence="2" type="ORF">IV56_GL001978</name>
</gene>
<name>A0A0R2N010_9LACO</name>
<dbReference type="STRING" id="1293598.IV56_GL001978"/>
<keyword evidence="1" id="KW-0472">Membrane</keyword>
<evidence type="ECO:0000313" key="2">
    <source>
        <dbReference type="EMBL" id="KRO17851.1"/>
    </source>
</evidence>
<sequence>MILGIVAVIGILQALLVGAMLWPVEPINRWLITYWSEMRMSLLVASAVVLVTFVVILLVALLRRSSVQDLTLSSNQGDVVISKRAIENMVSKTISSRHPVKNVVVDVDLYQRRSATKVKVDAHSLKQTELAEEGKRIEQTAKDKLAEVLGVPVKHATVHVHAAQETGVTHVV</sequence>
<comment type="caution">
    <text evidence="2">The sequence shown here is derived from an EMBL/GenBank/DDBJ whole genome shotgun (WGS) entry which is preliminary data.</text>
</comment>
<feature type="transmembrane region" description="Helical" evidence="1">
    <location>
        <begin position="42"/>
        <end position="62"/>
    </location>
</feature>
<keyword evidence="1" id="KW-1133">Transmembrane helix</keyword>
<dbReference type="NCBIfam" id="NF033218">
    <property type="entry name" value="anchor_AmaP"/>
    <property type="match status" value="1"/>
</dbReference>